<feature type="domain" description="D-isomer specific 2-hydroxyacid dehydrogenase catalytic" evidence="5">
    <location>
        <begin position="4"/>
        <end position="302"/>
    </location>
</feature>
<dbReference type="InterPro" id="IPR036291">
    <property type="entry name" value="NAD(P)-bd_dom_sf"/>
</dbReference>
<dbReference type="Pfam" id="PF00389">
    <property type="entry name" value="2-Hacid_dh"/>
    <property type="match status" value="1"/>
</dbReference>
<dbReference type="AlphaFoldDB" id="A0A2A2I9Z9"/>
<keyword evidence="2 4" id="KW-0560">Oxidoreductase</keyword>
<accession>A0A2A2I9Z9</accession>
<dbReference type="Gene3D" id="3.40.50.720">
    <property type="entry name" value="NAD(P)-binding Rossmann-like Domain"/>
    <property type="match status" value="2"/>
</dbReference>
<gene>
    <name evidence="7" type="ORF">CIL05_18805</name>
</gene>
<dbReference type="PANTHER" id="PTHR43333:SF1">
    <property type="entry name" value="D-ISOMER SPECIFIC 2-HYDROXYACID DEHYDROGENASE NAD-BINDING DOMAIN-CONTAINING PROTEIN"/>
    <property type="match status" value="1"/>
</dbReference>
<evidence type="ECO:0000256" key="2">
    <source>
        <dbReference type="ARBA" id="ARBA00023002"/>
    </source>
</evidence>
<keyword evidence="8" id="KW-1185">Reference proteome</keyword>
<keyword evidence="3" id="KW-0520">NAD</keyword>
<dbReference type="SUPFAM" id="SSF52283">
    <property type="entry name" value="Formate/glycerate dehydrogenase catalytic domain-like"/>
    <property type="match status" value="1"/>
</dbReference>
<dbReference type="CDD" id="cd05300">
    <property type="entry name" value="2-Hacid_dh_1"/>
    <property type="match status" value="1"/>
</dbReference>
<organism evidence="7 8">
    <name type="scientific">Virgibacillus profundi</name>
    <dbReference type="NCBI Taxonomy" id="2024555"/>
    <lineage>
        <taxon>Bacteria</taxon>
        <taxon>Bacillati</taxon>
        <taxon>Bacillota</taxon>
        <taxon>Bacilli</taxon>
        <taxon>Bacillales</taxon>
        <taxon>Bacillaceae</taxon>
        <taxon>Virgibacillus</taxon>
    </lineage>
</organism>
<evidence type="ECO:0000256" key="3">
    <source>
        <dbReference type="ARBA" id="ARBA00023027"/>
    </source>
</evidence>
<evidence type="ECO:0000313" key="8">
    <source>
        <dbReference type="Proteomes" id="UP000218887"/>
    </source>
</evidence>
<evidence type="ECO:0000259" key="5">
    <source>
        <dbReference type="Pfam" id="PF00389"/>
    </source>
</evidence>
<evidence type="ECO:0000259" key="6">
    <source>
        <dbReference type="Pfam" id="PF02826"/>
    </source>
</evidence>
<name>A0A2A2I9Z9_9BACI</name>
<dbReference type="RefSeq" id="WP_095657084.1">
    <property type="nucleotide sequence ID" value="NZ_NPOA01000015.1"/>
</dbReference>
<dbReference type="SUPFAM" id="SSF51735">
    <property type="entry name" value="NAD(P)-binding Rossmann-fold domains"/>
    <property type="match status" value="1"/>
</dbReference>
<evidence type="ECO:0000256" key="1">
    <source>
        <dbReference type="ARBA" id="ARBA00005854"/>
    </source>
</evidence>
<protein>
    <submittedName>
        <fullName evidence="7">D-2-hydroxyacid dehydrogenase</fullName>
    </submittedName>
</protein>
<reference evidence="7 8" key="1">
    <citation type="submission" date="2017-08" db="EMBL/GenBank/DDBJ databases">
        <title>Virgibacillus indicus sp. nov. and Virgibacillus profoundi sp. nov, two moderately halophilic bacteria isolated from marine sediment by using the Microfluidic Streak Plate.</title>
        <authorList>
            <person name="Xu B."/>
            <person name="Hu B."/>
            <person name="Wang J."/>
            <person name="Zhu Y."/>
            <person name="Huang L."/>
            <person name="Du W."/>
            <person name="Huang Y."/>
        </authorList>
    </citation>
    <scope>NUCLEOTIDE SEQUENCE [LARGE SCALE GENOMIC DNA]</scope>
    <source>
        <strain evidence="7 8">IO3-P3-H5</strain>
    </source>
</reference>
<evidence type="ECO:0000256" key="4">
    <source>
        <dbReference type="RuleBase" id="RU003719"/>
    </source>
</evidence>
<dbReference type="GO" id="GO:0051287">
    <property type="term" value="F:NAD binding"/>
    <property type="evidence" value="ECO:0007669"/>
    <property type="project" value="InterPro"/>
</dbReference>
<dbReference type="GO" id="GO:0016616">
    <property type="term" value="F:oxidoreductase activity, acting on the CH-OH group of donors, NAD or NADP as acceptor"/>
    <property type="evidence" value="ECO:0007669"/>
    <property type="project" value="InterPro"/>
</dbReference>
<comment type="similarity">
    <text evidence="1 4">Belongs to the D-isomer specific 2-hydroxyacid dehydrogenase family.</text>
</comment>
<proteinExistence type="inferred from homology"/>
<dbReference type="InterPro" id="IPR006139">
    <property type="entry name" value="D-isomer_2_OHA_DH_cat_dom"/>
</dbReference>
<comment type="caution">
    <text evidence="7">The sequence shown here is derived from an EMBL/GenBank/DDBJ whole genome shotgun (WGS) entry which is preliminary data.</text>
</comment>
<sequence>MILFSAKVSEKHREKLIENNTDQTFIFCNNMDEAKEHLNDAEILVTYGSDLTAELVKHAAKLKWIMVMSAGLEQMPFKEIEEKNIVVTNARGIHKIPMAEYAIGMLLQVYRQAKALYKSEAEQHWDRSVHMQEITGKTMLILGTGSIGQEVARLAKAFQIKTIGVSRSGREVAYFDETHKVNDMKNVLPYADFVVSVLPSTNETSGLFTYEHFQLLPGHAVFLNMGRGDLVRSEDLLKAIQEKEISHAILDVFEEEPLPKEHIFWQEENITITPHLSGMSKQYTTRALEIFTENLDVYVQGKAEMMNKIDLSRGY</sequence>
<dbReference type="InterPro" id="IPR006140">
    <property type="entry name" value="D-isomer_DH_NAD-bd"/>
</dbReference>
<dbReference type="OrthoDB" id="9805416at2"/>
<dbReference type="Pfam" id="PF02826">
    <property type="entry name" value="2-Hacid_dh_C"/>
    <property type="match status" value="1"/>
</dbReference>
<dbReference type="Proteomes" id="UP000218887">
    <property type="component" value="Unassembled WGS sequence"/>
</dbReference>
<evidence type="ECO:0000313" key="7">
    <source>
        <dbReference type="EMBL" id="PAV28156.1"/>
    </source>
</evidence>
<dbReference type="FunFam" id="3.40.50.720:FF:000363">
    <property type="entry name" value="D-isomer specific 2-hydroxyacid dehydrogenase"/>
    <property type="match status" value="1"/>
</dbReference>
<dbReference type="PANTHER" id="PTHR43333">
    <property type="entry name" value="2-HACID_DH_C DOMAIN-CONTAINING PROTEIN"/>
    <property type="match status" value="1"/>
</dbReference>
<dbReference type="EMBL" id="NPOA01000015">
    <property type="protein sequence ID" value="PAV28156.1"/>
    <property type="molecule type" value="Genomic_DNA"/>
</dbReference>
<feature type="domain" description="D-isomer specific 2-hydroxyacid dehydrogenase NAD-binding" evidence="6">
    <location>
        <begin position="103"/>
        <end position="277"/>
    </location>
</feature>